<protein>
    <submittedName>
        <fullName evidence="1">Uncharacterized protein</fullName>
    </submittedName>
</protein>
<proteinExistence type="predicted"/>
<name>A0A5B7DLB2_PORTR</name>
<reference evidence="1 2" key="1">
    <citation type="submission" date="2019-05" db="EMBL/GenBank/DDBJ databases">
        <title>Another draft genome of Portunus trituberculatus and its Hox gene families provides insights of decapod evolution.</title>
        <authorList>
            <person name="Jeong J.-H."/>
            <person name="Song I."/>
            <person name="Kim S."/>
            <person name="Choi T."/>
            <person name="Kim D."/>
            <person name="Ryu S."/>
            <person name="Kim W."/>
        </authorList>
    </citation>
    <scope>NUCLEOTIDE SEQUENCE [LARGE SCALE GENOMIC DNA]</scope>
    <source>
        <tissue evidence="1">Muscle</tissue>
    </source>
</reference>
<accession>A0A5B7DLB2</accession>
<gene>
    <name evidence="1" type="ORF">E2C01_014873</name>
</gene>
<comment type="caution">
    <text evidence="1">The sequence shown here is derived from an EMBL/GenBank/DDBJ whole genome shotgun (WGS) entry which is preliminary data.</text>
</comment>
<dbReference type="EMBL" id="VSRR010001026">
    <property type="protein sequence ID" value="MPC21869.1"/>
    <property type="molecule type" value="Genomic_DNA"/>
</dbReference>
<keyword evidence="2" id="KW-1185">Reference proteome</keyword>
<dbReference type="AlphaFoldDB" id="A0A5B7DLB2"/>
<sequence>MIQHNLIPCGALGEGGRLSVCLPHKGEPNKDRTYILSIKYLFLHTACHWSTQRQWAKAEGCVSVATLRKKGCCRSEGLRLGIPATRDSGDSCTCRRIFKQLHANCTIVVLQHNNTSPDVTGKQQWCPLSSQHKSPTTALGVSLCPPSHHYCPTTVLCVSLCPPSHHYCPITVLCVTLPSPPTTALCVTLSSLLYCSELHCYSFTQSSSPPSALVYEFRPAALGLLLSLCLWATQHSVGQGRVEQPPHLTKLKYVANIQNISSSTKEQLTTGL</sequence>
<organism evidence="1 2">
    <name type="scientific">Portunus trituberculatus</name>
    <name type="common">Swimming crab</name>
    <name type="synonym">Neptunus trituberculatus</name>
    <dbReference type="NCBI Taxonomy" id="210409"/>
    <lineage>
        <taxon>Eukaryota</taxon>
        <taxon>Metazoa</taxon>
        <taxon>Ecdysozoa</taxon>
        <taxon>Arthropoda</taxon>
        <taxon>Crustacea</taxon>
        <taxon>Multicrustacea</taxon>
        <taxon>Malacostraca</taxon>
        <taxon>Eumalacostraca</taxon>
        <taxon>Eucarida</taxon>
        <taxon>Decapoda</taxon>
        <taxon>Pleocyemata</taxon>
        <taxon>Brachyura</taxon>
        <taxon>Eubrachyura</taxon>
        <taxon>Portunoidea</taxon>
        <taxon>Portunidae</taxon>
        <taxon>Portuninae</taxon>
        <taxon>Portunus</taxon>
    </lineage>
</organism>
<dbReference type="Proteomes" id="UP000324222">
    <property type="component" value="Unassembled WGS sequence"/>
</dbReference>
<evidence type="ECO:0000313" key="1">
    <source>
        <dbReference type="EMBL" id="MPC21869.1"/>
    </source>
</evidence>
<evidence type="ECO:0000313" key="2">
    <source>
        <dbReference type="Proteomes" id="UP000324222"/>
    </source>
</evidence>